<dbReference type="EMBL" id="LQRA01000070">
    <property type="protein sequence ID" value="KZE75728.1"/>
    <property type="molecule type" value="Genomic_DNA"/>
</dbReference>
<keyword evidence="2" id="KW-0479">Metal-binding</keyword>
<dbReference type="SUPFAM" id="SSF63992">
    <property type="entry name" value="Dipeptide transport protein"/>
    <property type="match status" value="1"/>
</dbReference>
<dbReference type="AlphaFoldDB" id="A0A163W1U4"/>
<dbReference type="GO" id="GO:0004177">
    <property type="term" value="F:aminopeptidase activity"/>
    <property type="evidence" value="ECO:0007669"/>
    <property type="project" value="UniProtKB-KW"/>
</dbReference>
<dbReference type="Gene3D" id="3.30.1360.130">
    <property type="entry name" value="Dipeptide transport protein"/>
    <property type="match status" value="1"/>
</dbReference>
<evidence type="ECO:0000256" key="1">
    <source>
        <dbReference type="PIRSR" id="PIRSR015853-1"/>
    </source>
</evidence>
<dbReference type="InterPro" id="IPR036177">
    <property type="entry name" value="Peptidase_M55_sf"/>
</dbReference>
<dbReference type="Proteomes" id="UP000076563">
    <property type="component" value="Unassembled WGS sequence"/>
</dbReference>
<keyword evidence="3" id="KW-0378">Hydrolase</keyword>
<feature type="active site" description="Nucleophile" evidence="1">
    <location>
        <position position="107"/>
    </location>
</feature>
<sequence>MEGLSGVVDPTFLQPGESNYEAGCRLMAHDVNAVIEAALESGATEVVVADSHSSGNNLRLEQLHPKAKLFTGFPRQDYMMAGLDSTFSAVIFVGYHARHGTPGVLSHTYWFKNLIVNGIDVGEIGFNAIYAGLLGIPVALVTGDEAAAKETELLLPDTVKAIVKRSLSRTAAICLSLEESRSELMTRTKEALGKIQQPSPLEMQVPLEVQIELFLSGQAELASNIPGVYLKSNSTTVSYQASHAYDFYRVMEAVATAANTARFF</sequence>
<accession>A0A163W1U4</accession>
<protein>
    <submittedName>
        <fullName evidence="3">Aminopeptidase</fullName>
    </submittedName>
</protein>
<dbReference type="PIRSF" id="PIRSF015853">
    <property type="entry name" value="Pep_DppA"/>
    <property type="match status" value="1"/>
</dbReference>
<keyword evidence="3" id="KW-0031">Aminopeptidase</keyword>
<name>A0A163W1U4_9BACL</name>
<feature type="binding site" evidence="2">
    <location>
        <position position="52"/>
    </location>
    <ligand>
        <name>Zn(2+)</name>
        <dbReference type="ChEBI" id="CHEBI:29105"/>
        <label>2</label>
    </ligand>
</feature>
<dbReference type="CDD" id="cd08663">
    <property type="entry name" value="DAP_dppA_1"/>
    <property type="match status" value="1"/>
</dbReference>
<keyword evidence="4" id="KW-1185">Reference proteome</keyword>
<keyword evidence="3" id="KW-0645">Protease</keyword>
<feature type="binding site" evidence="2">
    <location>
        <position position="123"/>
    </location>
    <ligand>
        <name>Zn(2+)</name>
        <dbReference type="ChEBI" id="CHEBI:29105"/>
        <label>2</label>
    </ligand>
</feature>
<dbReference type="Pfam" id="PF04951">
    <property type="entry name" value="Peptidase_M55"/>
    <property type="match status" value="1"/>
</dbReference>
<comment type="caution">
    <text evidence="3">The sequence shown here is derived from an EMBL/GenBank/DDBJ whole genome shotgun (WGS) entry which is preliminary data.</text>
</comment>
<feature type="binding site" evidence="2">
    <location>
        <position position="96"/>
    </location>
    <ligand>
        <name>Zn(2+)</name>
        <dbReference type="ChEBI" id="CHEBI:29105"/>
        <label>2</label>
    </ligand>
</feature>
<evidence type="ECO:0000313" key="4">
    <source>
        <dbReference type="Proteomes" id="UP000076563"/>
    </source>
</evidence>
<organism evidence="3 4">
    <name type="scientific">Paenibacillus elgii</name>
    <dbReference type="NCBI Taxonomy" id="189691"/>
    <lineage>
        <taxon>Bacteria</taxon>
        <taxon>Bacillati</taxon>
        <taxon>Bacillota</taxon>
        <taxon>Bacilli</taxon>
        <taxon>Bacillales</taxon>
        <taxon>Paenibacillaceae</taxon>
        <taxon>Paenibacillus</taxon>
    </lineage>
</organism>
<proteinExistence type="predicted"/>
<reference evidence="4" key="1">
    <citation type="submission" date="2016-01" db="EMBL/GenBank/DDBJ databases">
        <title>Draft genome of Chromobacterium sp. F49.</title>
        <authorList>
            <person name="Hong K.W."/>
        </authorList>
    </citation>
    <scope>NUCLEOTIDE SEQUENCE [LARGE SCALE GENOMIC DNA]</scope>
    <source>
        <strain evidence="4">M63</strain>
    </source>
</reference>
<dbReference type="InterPro" id="IPR007035">
    <property type="entry name" value="Peptidase_M55"/>
</dbReference>
<keyword evidence="2" id="KW-0862">Zinc</keyword>
<gene>
    <name evidence="3" type="ORF">AV654_24970</name>
</gene>
<dbReference type="OrthoDB" id="9785420at2"/>
<dbReference type="STRING" id="1007103.GCA_000213315_05320"/>
<evidence type="ECO:0000313" key="3">
    <source>
        <dbReference type="EMBL" id="KZE75728.1"/>
    </source>
</evidence>
<dbReference type="InterPro" id="IPR027476">
    <property type="entry name" value="DppA_N"/>
</dbReference>
<evidence type="ECO:0000256" key="2">
    <source>
        <dbReference type="PIRSR" id="PIRSR015853-2"/>
    </source>
</evidence>
<dbReference type="GO" id="GO:0046872">
    <property type="term" value="F:metal ion binding"/>
    <property type="evidence" value="ECO:0007669"/>
    <property type="project" value="UniProtKB-KW"/>
</dbReference>
<dbReference type="Gene3D" id="3.40.50.10780">
    <property type="entry name" value="Dipeptide transport protein"/>
    <property type="match status" value="1"/>
</dbReference>